<protein>
    <submittedName>
        <fullName evidence="2">Uncharacterized protein</fullName>
    </submittedName>
</protein>
<name>M2SF33_9SPHN</name>
<proteinExistence type="predicted"/>
<evidence type="ECO:0000313" key="3">
    <source>
        <dbReference type="Proteomes" id="UP000011717"/>
    </source>
</evidence>
<gene>
    <name evidence="2" type="ORF">C725_0932</name>
</gene>
<organism evidence="2 3">
    <name type="scientific">Pacificimonas flava</name>
    <dbReference type="NCBI Taxonomy" id="1234595"/>
    <lineage>
        <taxon>Bacteria</taxon>
        <taxon>Pseudomonadati</taxon>
        <taxon>Pseudomonadota</taxon>
        <taxon>Alphaproteobacteria</taxon>
        <taxon>Sphingomonadales</taxon>
        <taxon>Sphingosinicellaceae</taxon>
        <taxon>Pacificimonas</taxon>
    </lineage>
</organism>
<sequence length="79" mass="8817">MNAARDRRRGSRKRIGRKLGQRTLFYKSGMSGWCVGPFVILKILMVHHVAVQASPGFSKANPRKRLGLDGEAVIRLADL</sequence>
<accession>M2SF33</accession>
<dbReference type="Proteomes" id="UP000011717">
    <property type="component" value="Unassembled WGS sequence"/>
</dbReference>
<keyword evidence="1" id="KW-0812">Transmembrane</keyword>
<keyword evidence="1" id="KW-1133">Transmembrane helix</keyword>
<keyword evidence="3" id="KW-1185">Reference proteome</keyword>
<evidence type="ECO:0000313" key="2">
    <source>
        <dbReference type="EMBL" id="EMD83960.1"/>
    </source>
</evidence>
<keyword evidence="1" id="KW-0472">Membrane</keyword>
<dbReference type="AlphaFoldDB" id="M2SF33"/>
<feature type="transmembrane region" description="Helical" evidence="1">
    <location>
        <begin position="24"/>
        <end position="45"/>
    </location>
</feature>
<evidence type="ECO:0000256" key="1">
    <source>
        <dbReference type="SAM" id="Phobius"/>
    </source>
</evidence>
<reference evidence="2 3" key="1">
    <citation type="journal article" date="2013" name="Genome Announc.">
        <title>Draft Genome Sequence of Strain JLT2015T, Belonging to the Family Sphingomonadaceae of the Alphaproteobacteria.</title>
        <authorList>
            <person name="Tang K."/>
            <person name="Liu K."/>
            <person name="Li S."/>
            <person name="Jiao N."/>
        </authorList>
    </citation>
    <scope>NUCLEOTIDE SEQUENCE [LARGE SCALE GENOMIC DNA]</scope>
    <source>
        <strain evidence="2 3">JLT2015</strain>
    </source>
</reference>
<comment type="caution">
    <text evidence="2">The sequence shown here is derived from an EMBL/GenBank/DDBJ whole genome shotgun (WGS) entry which is preliminary data.</text>
</comment>
<dbReference type="EMBL" id="AMRV01000002">
    <property type="protein sequence ID" value="EMD83960.1"/>
    <property type="molecule type" value="Genomic_DNA"/>
</dbReference>